<feature type="transmembrane region" description="Helical" evidence="1">
    <location>
        <begin position="129"/>
        <end position="150"/>
    </location>
</feature>
<dbReference type="HOGENOM" id="CLU_1661793_0_0_1"/>
<proteinExistence type="predicted"/>
<accession>A0A075AP14</accession>
<organism evidence="2 3">
    <name type="scientific">Rozella allomycis (strain CSF55)</name>
    <dbReference type="NCBI Taxonomy" id="988480"/>
    <lineage>
        <taxon>Eukaryota</taxon>
        <taxon>Fungi</taxon>
        <taxon>Fungi incertae sedis</taxon>
        <taxon>Cryptomycota</taxon>
        <taxon>Cryptomycota incertae sedis</taxon>
        <taxon>Rozella</taxon>
    </lineage>
</organism>
<dbReference type="Proteomes" id="UP000030755">
    <property type="component" value="Unassembled WGS sequence"/>
</dbReference>
<gene>
    <name evidence="2" type="ORF">O9G_000224</name>
</gene>
<evidence type="ECO:0000313" key="2">
    <source>
        <dbReference type="EMBL" id="EPZ31745.1"/>
    </source>
</evidence>
<keyword evidence="1" id="KW-0812">Transmembrane</keyword>
<keyword evidence="1" id="KW-1133">Transmembrane helix</keyword>
<dbReference type="EMBL" id="KE561209">
    <property type="protein sequence ID" value="EPZ31745.1"/>
    <property type="molecule type" value="Genomic_DNA"/>
</dbReference>
<sequence length="159" mass="18278">MKQFSSLKSIDTGEFKGLLRANARLQYIYKGLEKGQVALSHTHFPFEQIMDSTYRVWYYKFSADCENRQEIFGNWFIGNDVILKNVNFCQGIVGKYPYRKDATLPLALCFRHGDHVEEIAVSSNWAHPFLFIGFAIVAGLFVSGGLAYIINRLCSRRKH</sequence>
<reference evidence="2 3" key="1">
    <citation type="journal article" date="2013" name="Curr. Biol.">
        <title>Shared signatures of parasitism and phylogenomics unite Cryptomycota and microsporidia.</title>
        <authorList>
            <person name="James T.Y."/>
            <person name="Pelin A."/>
            <person name="Bonen L."/>
            <person name="Ahrendt S."/>
            <person name="Sain D."/>
            <person name="Corradi N."/>
            <person name="Stajich J.E."/>
        </authorList>
    </citation>
    <scope>NUCLEOTIDE SEQUENCE [LARGE SCALE GENOMIC DNA]</scope>
    <source>
        <strain evidence="2 3">CSF55</strain>
    </source>
</reference>
<dbReference type="AlphaFoldDB" id="A0A075AP14"/>
<name>A0A075AP14_ROZAC</name>
<protein>
    <submittedName>
        <fullName evidence="2">Uncharacterized protein</fullName>
    </submittedName>
</protein>
<evidence type="ECO:0000313" key="3">
    <source>
        <dbReference type="Proteomes" id="UP000030755"/>
    </source>
</evidence>
<keyword evidence="3" id="KW-1185">Reference proteome</keyword>
<evidence type="ECO:0000256" key="1">
    <source>
        <dbReference type="SAM" id="Phobius"/>
    </source>
</evidence>
<keyword evidence="1" id="KW-0472">Membrane</keyword>